<comment type="cofactor">
    <cofactor evidence="1">
        <name>FAD</name>
        <dbReference type="ChEBI" id="CHEBI:57692"/>
    </cofactor>
</comment>
<gene>
    <name evidence="6" type="ORF">F5Z01DRAFT_697207</name>
</gene>
<dbReference type="GO" id="GO:0008720">
    <property type="term" value="F:D-lactate dehydrogenase (NAD+) activity"/>
    <property type="evidence" value="ECO:0007669"/>
    <property type="project" value="TreeGrafter"/>
</dbReference>
<dbReference type="PROSITE" id="PS51387">
    <property type="entry name" value="FAD_PCMH"/>
    <property type="match status" value="1"/>
</dbReference>
<keyword evidence="3" id="KW-0274">FAD</keyword>
<dbReference type="PANTHER" id="PTHR11748">
    <property type="entry name" value="D-LACTATE DEHYDROGENASE"/>
    <property type="match status" value="1"/>
</dbReference>
<dbReference type="SUPFAM" id="SSF55103">
    <property type="entry name" value="FAD-linked oxidases, C-terminal domain"/>
    <property type="match status" value="1"/>
</dbReference>
<evidence type="ECO:0000313" key="7">
    <source>
        <dbReference type="Proteomes" id="UP000887229"/>
    </source>
</evidence>
<evidence type="ECO:0000256" key="2">
    <source>
        <dbReference type="ARBA" id="ARBA00022630"/>
    </source>
</evidence>
<dbReference type="Pfam" id="PF01565">
    <property type="entry name" value="FAD_binding_4"/>
    <property type="match status" value="1"/>
</dbReference>
<dbReference type="InterPro" id="IPR016167">
    <property type="entry name" value="FAD-bd_PCMH_sub1"/>
</dbReference>
<dbReference type="GO" id="GO:0005739">
    <property type="term" value="C:mitochondrion"/>
    <property type="evidence" value="ECO:0007669"/>
    <property type="project" value="TreeGrafter"/>
</dbReference>
<protein>
    <submittedName>
        <fullName evidence="6">Vanillyl-alcohol oxidase</fullName>
    </submittedName>
</protein>
<keyword evidence="2" id="KW-0285">Flavoprotein</keyword>
<dbReference type="InterPro" id="IPR006094">
    <property type="entry name" value="Oxid_FAD_bind_N"/>
</dbReference>
<reference evidence="6" key="1">
    <citation type="journal article" date="2021" name="IMA Fungus">
        <title>Genomic characterization of three marine fungi, including Emericellopsis atlantica sp. nov. with signatures of a generalist lifestyle and marine biomass degradation.</title>
        <authorList>
            <person name="Hagestad O.C."/>
            <person name="Hou L."/>
            <person name="Andersen J.H."/>
            <person name="Hansen E.H."/>
            <person name="Altermark B."/>
            <person name="Li C."/>
            <person name="Kuhnert E."/>
            <person name="Cox R.J."/>
            <person name="Crous P.W."/>
            <person name="Spatafora J.W."/>
            <person name="Lail K."/>
            <person name="Amirebrahimi M."/>
            <person name="Lipzen A."/>
            <person name="Pangilinan J."/>
            <person name="Andreopoulos W."/>
            <person name="Hayes R.D."/>
            <person name="Ng V."/>
            <person name="Grigoriev I.V."/>
            <person name="Jackson S.A."/>
            <person name="Sutton T.D.S."/>
            <person name="Dobson A.D.W."/>
            <person name="Rama T."/>
        </authorList>
    </citation>
    <scope>NUCLEOTIDE SEQUENCE</scope>
    <source>
        <strain evidence="6">TS7</strain>
    </source>
</reference>
<dbReference type="PANTHER" id="PTHR11748:SF114">
    <property type="entry name" value="ARYL-ALCOHOL OXIDASE VANILLYL-ALCOHOL OXIDASE (AFU_ORTHOLOGUE AFUA_3G09500)-RELATED"/>
    <property type="match status" value="1"/>
</dbReference>
<comment type="caution">
    <text evidence="6">The sequence shown here is derived from an EMBL/GenBank/DDBJ whole genome shotgun (WGS) entry which is preliminary data.</text>
</comment>
<evidence type="ECO:0000259" key="5">
    <source>
        <dbReference type="PROSITE" id="PS51387"/>
    </source>
</evidence>
<evidence type="ECO:0000256" key="1">
    <source>
        <dbReference type="ARBA" id="ARBA00001974"/>
    </source>
</evidence>
<evidence type="ECO:0000313" key="6">
    <source>
        <dbReference type="EMBL" id="KAG9256520.1"/>
    </source>
</evidence>
<sequence>MASAFFDEAADAIGADNVSRDRLTGSLPGPMGEVLYGDVWDLFPQKPIGAVRPSSVEELQQVIRLANKHLVPLWTVSRGKNLGYGGTTPVAEGNVVLDLHRMNKIVEINEEFGYAIVEPGVSFFDLYEEIKRRKLKLWMSVPAIGWGSVVGNASERGFGFTPLGVHADAQTGLEVVLPSGELLRPGMGAVSDQMFALYKDGFGPGLENMFKQSNLGVITKLGMHMYPAPEAYSRCVLSVPRDADFVRMVDTMANLRRRGVVGNVPHVWDIQRQVAINRDMDVLQLMRPHWGADKAYPLSLYEEIIQKTGWHWWYCQFALYGSPEIVKAQLETVKRVISQDLPGAKLQVWDHVASPGEVLDATVETDAIPSPTGVPSILGIQMLDMIRGEGTGHTDFAPVLPPSGKLIYEWFTKVRAMCIEAGFNCEADFHIHARYSIPMALICFVRSERERVSQLYPKIVDATTALGYISYRVHVGAMDQILGAHTFNDGALGKFLTSLKDHMDPNGILSPGKSGIWNSAAKAGR</sequence>
<dbReference type="Proteomes" id="UP000887229">
    <property type="component" value="Unassembled WGS sequence"/>
</dbReference>
<dbReference type="GeneID" id="70297209"/>
<dbReference type="Gene3D" id="3.30.43.10">
    <property type="entry name" value="Uridine Diphospho-n-acetylenolpyruvylglucosamine Reductase, domain 2"/>
    <property type="match status" value="1"/>
</dbReference>
<dbReference type="InterPro" id="IPR004113">
    <property type="entry name" value="FAD-bd_oxidored_4_C"/>
</dbReference>
<feature type="domain" description="FAD-binding PCMH-type" evidence="5">
    <location>
        <begin position="43"/>
        <end position="228"/>
    </location>
</feature>
<dbReference type="InterPro" id="IPR016169">
    <property type="entry name" value="FAD-bd_PCMH_sub2"/>
</dbReference>
<dbReference type="RefSeq" id="XP_046120444.1">
    <property type="nucleotide sequence ID" value="XM_046266306.1"/>
</dbReference>
<dbReference type="InterPro" id="IPR016166">
    <property type="entry name" value="FAD-bd_PCMH"/>
</dbReference>
<dbReference type="AlphaFoldDB" id="A0A9P7ZRU0"/>
<keyword evidence="7" id="KW-1185">Reference proteome</keyword>
<proteinExistence type="predicted"/>
<evidence type="ECO:0000256" key="4">
    <source>
        <dbReference type="ARBA" id="ARBA00023002"/>
    </source>
</evidence>
<name>A0A9P7ZRU0_9HYPO</name>
<dbReference type="Gene3D" id="3.30.465.10">
    <property type="match status" value="1"/>
</dbReference>
<dbReference type="Pfam" id="PF02913">
    <property type="entry name" value="FAD-oxidase_C"/>
    <property type="match status" value="1"/>
</dbReference>
<dbReference type="Gene3D" id="3.40.462.10">
    <property type="entry name" value="FAD-linked oxidases, C-terminal domain"/>
    <property type="match status" value="1"/>
</dbReference>
<dbReference type="InterPro" id="IPR036318">
    <property type="entry name" value="FAD-bd_PCMH-like_sf"/>
</dbReference>
<dbReference type="Gene3D" id="1.10.45.10">
    <property type="entry name" value="Vanillyl-alcohol Oxidase, Chain A, domain 4"/>
    <property type="match status" value="1"/>
</dbReference>
<evidence type="ECO:0000256" key="3">
    <source>
        <dbReference type="ARBA" id="ARBA00022827"/>
    </source>
</evidence>
<dbReference type="OrthoDB" id="5332616at2759"/>
<dbReference type="InterPro" id="IPR016170">
    <property type="entry name" value="Cytok_DH_C_sf"/>
</dbReference>
<keyword evidence="4" id="KW-0560">Oxidoreductase</keyword>
<accession>A0A9P7ZRU0</accession>
<dbReference type="EMBL" id="MU251247">
    <property type="protein sequence ID" value="KAG9256520.1"/>
    <property type="molecule type" value="Genomic_DNA"/>
</dbReference>
<dbReference type="GO" id="GO:1903457">
    <property type="term" value="P:lactate catabolic process"/>
    <property type="evidence" value="ECO:0007669"/>
    <property type="project" value="TreeGrafter"/>
</dbReference>
<dbReference type="InterPro" id="IPR016164">
    <property type="entry name" value="FAD-linked_Oxase-like_C"/>
</dbReference>
<organism evidence="6 7">
    <name type="scientific">Emericellopsis atlantica</name>
    <dbReference type="NCBI Taxonomy" id="2614577"/>
    <lineage>
        <taxon>Eukaryota</taxon>
        <taxon>Fungi</taxon>
        <taxon>Dikarya</taxon>
        <taxon>Ascomycota</taxon>
        <taxon>Pezizomycotina</taxon>
        <taxon>Sordariomycetes</taxon>
        <taxon>Hypocreomycetidae</taxon>
        <taxon>Hypocreales</taxon>
        <taxon>Bionectriaceae</taxon>
        <taxon>Emericellopsis</taxon>
    </lineage>
</organism>
<dbReference type="InterPro" id="IPR016171">
    <property type="entry name" value="Vanillyl_alc_oxidase_C-sub2"/>
</dbReference>
<dbReference type="SUPFAM" id="SSF56176">
    <property type="entry name" value="FAD-binding/transporter-associated domain-like"/>
    <property type="match status" value="1"/>
</dbReference>
<dbReference type="GO" id="GO:0071949">
    <property type="term" value="F:FAD binding"/>
    <property type="evidence" value="ECO:0007669"/>
    <property type="project" value="InterPro"/>
</dbReference>
<dbReference type="GO" id="GO:0004458">
    <property type="term" value="F:D-lactate dehydrogenase (cytochrome) activity"/>
    <property type="evidence" value="ECO:0007669"/>
    <property type="project" value="TreeGrafter"/>
</dbReference>